<proteinExistence type="predicted"/>
<reference evidence="3 4" key="1">
    <citation type="submission" date="2024-03" db="EMBL/GenBank/DDBJ databases">
        <title>The Acrasis kona genome and developmental transcriptomes reveal deep origins of eukaryotic multicellular pathways.</title>
        <authorList>
            <person name="Sheikh S."/>
            <person name="Fu C.-J."/>
            <person name="Brown M.W."/>
            <person name="Baldauf S.L."/>
        </authorList>
    </citation>
    <scope>NUCLEOTIDE SEQUENCE [LARGE SCALE GENOMIC DNA]</scope>
    <source>
        <strain evidence="3 4">ATCC MYA-3509</strain>
    </source>
</reference>
<accession>A0AAW2Z296</accession>
<dbReference type="Pfam" id="PF00085">
    <property type="entry name" value="Thioredoxin"/>
    <property type="match status" value="1"/>
</dbReference>
<dbReference type="InterPro" id="IPR036249">
    <property type="entry name" value="Thioredoxin-like_sf"/>
</dbReference>
<keyword evidence="4" id="KW-1185">Reference proteome</keyword>
<dbReference type="AlphaFoldDB" id="A0AAW2Z296"/>
<comment type="caution">
    <text evidence="3">The sequence shown here is derived from an EMBL/GenBank/DDBJ whole genome shotgun (WGS) entry which is preliminary data.</text>
</comment>
<gene>
    <name evidence="3" type="ORF">AKO1_004551</name>
</gene>
<dbReference type="Proteomes" id="UP001431209">
    <property type="component" value="Unassembled WGS sequence"/>
</dbReference>
<protein>
    <submittedName>
        <fullName evidence="3">Thioredoxin domain-containing protein</fullName>
    </submittedName>
</protein>
<feature type="domain" description="Thioredoxin" evidence="2">
    <location>
        <begin position="116"/>
        <end position="203"/>
    </location>
</feature>
<feature type="region of interest" description="Disordered" evidence="1">
    <location>
        <begin position="23"/>
        <end position="75"/>
    </location>
</feature>
<evidence type="ECO:0000313" key="3">
    <source>
        <dbReference type="EMBL" id="KAL0483932.1"/>
    </source>
</evidence>
<evidence type="ECO:0000259" key="2">
    <source>
        <dbReference type="Pfam" id="PF00085"/>
    </source>
</evidence>
<dbReference type="Gene3D" id="3.40.30.10">
    <property type="entry name" value="Glutaredoxin"/>
    <property type="match status" value="1"/>
</dbReference>
<name>A0AAW2Z296_9EUKA</name>
<dbReference type="EMBL" id="JAOPGA020001001">
    <property type="protein sequence ID" value="KAL0483932.1"/>
    <property type="molecule type" value="Genomic_DNA"/>
</dbReference>
<evidence type="ECO:0000313" key="4">
    <source>
        <dbReference type="Proteomes" id="UP001431209"/>
    </source>
</evidence>
<organism evidence="3 4">
    <name type="scientific">Acrasis kona</name>
    <dbReference type="NCBI Taxonomy" id="1008807"/>
    <lineage>
        <taxon>Eukaryota</taxon>
        <taxon>Discoba</taxon>
        <taxon>Heterolobosea</taxon>
        <taxon>Tetramitia</taxon>
        <taxon>Eutetramitia</taxon>
        <taxon>Acrasidae</taxon>
        <taxon>Acrasis</taxon>
    </lineage>
</organism>
<sequence length="226" mass="26253">MMKSSGFMDDEVKRNAAEKFEQATQSVVMNAAKRNISGPKKQKRSTEAPTIRSKKGDLQKRDEEEDEEEDDFDEDKFELDDEEEIIRLRQARLQQIKTQAKMEQEFKNKGHGAYTEITEDQFLKEVTGSKFVVCHFYHRDFERCKIVDKHLNIISVNHISTKFIKINAEKSPFFVQKLQVRMLPTIVCFINGVAKDEIVGFSQLTGSDDFKTHVLEERLREAEVIA</sequence>
<dbReference type="CDD" id="cd02989">
    <property type="entry name" value="Phd_like_TxnDC9"/>
    <property type="match status" value="1"/>
</dbReference>
<dbReference type="InterPro" id="IPR013766">
    <property type="entry name" value="Thioredoxin_domain"/>
</dbReference>
<dbReference type="PANTHER" id="PTHR21148">
    <property type="entry name" value="THIOREDOXIN DOMAIN-CONTAINING PROTEIN 9"/>
    <property type="match status" value="1"/>
</dbReference>
<evidence type="ECO:0000256" key="1">
    <source>
        <dbReference type="SAM" id="MobiDB-lite"/>
    </source>
</evidence>
<dbReference type="SUPFAM" id="SSF52833">
    <property type="entry name" value="Thioredoxin-like"/>
    <property type="match status" value="1"/>
</dbReference>
<feature type="compositionally biased region" description="Acidic residues" evidence="1">
    <location>
        <begin position="63"/>
        <end position="75"/>
    </location>
</feature>